<comment type="similarity">
    <text evidence="1">Belongs to the class-III pyridoxal-phosphate-dependent aminotransferase family.</text>
</comment>
<keyword evidence="2" id="KW-0663">Pyridoxal phosphate</keyword>
<dbReference type="GO" id="GO:0005739">
    <property type="term" value="C:mitochondrion"/>
    <property type="evidence" value="ECO:0007669"/>
    <property type="project" value="TreeGrafter"/>
</dbReference>
<dbReference type="InterPro" id="IPR015422">
    <property type="entry name" value="PyrdxlP-dep_Trfase_small"/>
</dbReference>
<accession>A0A7R9ANH4</accession>
<dbReference type="InterPro" id="IPR015421">
    <property type="entry name" value="PyrdxlP-dep_Trfase_major"/>
</dbReference>
<dbReference type="PANTHER" id="PTHR45688">
    <property type="match status" value="1"/>
</dbReference>
<gene>
    <name evidence="4" type="ORF">TSIB3V08_LOCUS1587</name>
</gene>
<evidence type="ECO:0000256" key="1">
    <source>
        <dbReference type="ARBA" id="ARBA00008954"/>
    </source>
</evidence>
<dbReference type="AlphaFoldDB" id="A0A7R9ANH4"/>
<dbReference type="CDD" id="cd00610">
    <property type="entry name" value="OAT_like"/>
    <property type="match status" value="1"/>
</dbReference>
<dbReference type="GO" id="GO:0030170">
    <property type="term" value="F:pyridoxal phosphate binding"/>
    <property type="evidence" value="ECO:0007669"/>
    <property type="project" value="InterPro"/>
</dbReference>
<dbReference type="PANTHER" id="PTHR45688:SF13">
    <property type="entry name" value="ALANINE--GLYOXYLATE AMINOTRANSFERASE 2-LIKE"/>
    <property type="match status" value="1"/>
</dbReference>
<dbReference type="InterPro" id="IPR015424">
    <property type="entry name" value="PyrdxlP-dep_Trfase"/>
</dbReference>
<dbReference type="Pfam" id="PF00202">
    <property type="entry name" value="Aminotran_3"/>
    <property type="match status" value="1"/>
</dbReference>
<feature type="compositionally biased region" description="Basic residues" evidence="3">
    <location>
        <begin position="623"/>
        <end position="641"/>
    </location>
</feature>
<feature type="compositionally biased region" description="Polar residues" evidence="3">
    <location>
        <begin position="719"/>
        <end position="733"/>
    </location>
</feature>
<dbReference type="SUPFAM" id="SSF53383">
    <property type="entry name" value="PLP-dependent transferases"/>
    <property type="match status" value="1"/>
</dbReference>
<evidence type="ECO:0000313" key="4">
    <source>
        <dbReference type="EMBL" id="CAD7257316.1"/>
    </source>
</evidence>
<dbReference type="InterPro" id="IPR005814">
    <property type="entry name" value="Aminotrans_3"/>
</dbReference>
<sequence>MSVHVSLTSEDTCELHFNREPIKIVSSRGQYLIGDDGFEYLDCASRTSNVGHCHPRVVRAATSQMSVFNTCIEDVVTCMPLEREYSKKLLATLPSNFDVCLFTNSGAEANDLALQLVRSYTQKKGVVVVDGSFHGSVDLLIDISPSAFKRMPTGKKPWVHVVPCPDMYRGPYATNDPDAAEKHFQESKVVLDRVLARNGELGGLICEPVFVVHGVTIPPPGWLNKIYNYIHMHGGLVVADEIQTGMGRPGTHFWAFQTMGVIPDIITAGKPMGSGYPIAAVITSRRIANSLPAVYNNYHCSPVAAAMGISVLDIIHSERLMNNAVLLGEQFMLLLKELKTRHIYIGDVRGLGLIIGVDIVCGRESKKPSPELAEKISYSSSVDLNATESEDQHVMINLSNSQESHHPTEEPLPEERYDELKDQQVIVANEGESKNVLTFIPPLCLTLSDIAKVITTLDKVLMELEVVQLNDIQGIFSEAQPQPSRRVTLVKCLYILVLPSLFRPGPLVAQTGPDTRGRAWAPFTVLLDFSDLICLGQQSNPPTAENTTKDSEMRRRPNLASLLLRRHVQKKVHLSLTGDSLDREPFGLPIPSSTPVQCSRTIRAANSFSTFRSLMTPPPRPLQYRRSKGGLRRKARAKHYNISKTLPTLPHSNIHPPHPPTQPAYQLRPLSPPPPPYHLSDYHSLTLSEDPRRTHIKCLSSRKLEQQLLDLGLDDALPNSPNQEASVEKQMNT</sequence>
<dbReference type="Gene3D" id="3.40.640.10">
    <property type="entry name" value="Type I PLP-dependent aspartate aminotransferase-like (Major domain)"/>
    <property type="match status" value="1"/>
</dbReference>
<evidence type="ECO:0000256" key="3">
    <source>
        <dbReference type="SAM" id="MobiDB-lite"/>
    </source>
</evidence>
<organism evidence="4">
    <name type="scientific">Timema shepardi</name>
    <name type="common">Walking stick</name>
    <dbReference type="NCBI Taxonomy" id="629360"/>
    <lineage>
        <taxon>Eukaryota</taxon>
        <taxon>Metazoa</taxon>
        <taxon>Ecdysozoa</taxon>
        <taxon>Arthropoda</taxon>
        <taxon>Hexapoda</taxon>
        <taxon>Insecta</taxon>
        <taxon>Pterygota</taxon>
        <taxon>Neoptera</taxon>
        <taxon>Polyneoptera</taxon>
        <taxon>Phasmatodea</taxon>
        <taxon>Timematodea</taxon>
        <taxon>Timematoidea</taxon>
        <taxon>Timematidae</taxon>
        <taxon>Timema</taxon>
    </lineage>
</organism>
<evidence type="ECO:0000256" key="2">
    <source>
        <dbReference type="ARBA" id="ARBA00022898"/>
    </source>
</evidence>
<protein>
    <submittedName>
        <fullName evidence="4">Uncharacterized protein</fullName>
    </submittedName>
</protein>
<reference evidence="4" key="1">
    <citation type="submission" date="2020-11" db="EMBL/GenBank/DDBJ databases">
        <authorList>
            <person name="Tran Van P."/>
        </authorList>
    </citation>
    <scope>NUCLEOTIDE SEQUENCE</scope>
</reference>
<feature type="region of interest" description="Disordered" evidence="3">
    <location>
        <begin position="713"/>
        <end position="733"/>
    </location>
</feature>
<dbReference type="Gene3D" id="3.90.1150.10">
    <property type="entry name" value="Aspartate Aminotransferase, domain 1"/>
    <property type="match status" value="2"/>
</dbReference>
<dbReference type="PROSITE" id="PS00600">
    <property type="entry name" value="AA_TRANSFER_CLASS_3"/>
    <property type="match status" value="1"/>
</dbReference>
<proteinExistence type="inferred from homology"/>
<name>A0A7R9ANH4_TIMSH</name>
<dbReference type="EMBL" id="OC000446">
    <property type="protein sequence ID" value="CAD7257316.1"/>
    <property type="molecule type" value="Genomic_DNA"/>
</dbReference>
<feature type="region of interest" description="Disordered" evidence="3">
    <location>
        <begin position="611"/>
        <end position="683"/>
    </location>
</feature>
<dbReference type="GO" id="GO:0008483">
    <property type="term" value="F:transaminase activity"/>
    <property type="evidence" value="ECO:0007669"/>
    <property type="project" value="InterPro"/>
</dbReference>
<dbReference type="InterPro" id="IPR049704">
    <property type="entry name" value="Aminotrans_3_PPA_site"/>
</dbReference>